<dbReference type="EC" id="2.7.4.8" evidence="2"/>
<dbReference type="HAMAP" id="MF_00328">
    <property type="entry name" value="Guanylate_kinase"/>
    <property type="match status" value="1"/>
</dbReference>
<keyword evidence="4" id="KW-0547">Nucleotide-binding</keyword>
<name>A0A8B8DBW4_CRAVI</name>
<protein>
    <recommendedName>
        <fullName evidence="2">guanylate kinase</fullName>
        <ecNumber evidence="2">2.7.4.8</ecNumber>
    </recommendedName>
</protein>
<dbReference type="GeneID" id="111125194"/>
<evidence type="ECO:0000256" key="2">
    <source>
        <dbReference type="ARBA" id="ARBA00012961"/>
    </source>
</evidence>
<keyword evidence="5" id="KW-0418">Kinase</keyword>
<reference evidence="9" key="1">
    <citation type="submission" date="2025-08" db="UniProtKB">
        <authorList>
            <consortium name="RefSeq"/>
        </authorList>
    </citation>
    <scope>IDENTIFICATION</scope>
    <source>
        <tissue evidence="9">Whole sample</tissue>
    </source>
</reference>
<dbReference type="NCBIfam" id="TIGR03263">
    <property type="entry name" value="guanyl_kin"/>
    <property type="match status" value="1"/>
</dbReference>
<dbReference type="PROSITE" id="PS50052">
    <property type="entry name" value="GUANYLATE_KINASE_2"/>
    <property type="match status" value="1"/>
</dbReference>
<dbReference type="PANTHER" id="PTHR23117">
    <property type="entry name" value="GUANYLATE KINASE-RELATED"/>
    <property type="match status" value="1"/>
</dbReference>
<dbReference type="Pfam" id="PF00625">
    <property type="entry name" value="Guanylate_kin"/>
    <property type="match status" value="1"/>
</dbReference>
<evidence type="ECO:0000313" key="9">
    <source>
        <dbReference type="RefSeq" id="XP_022324441.1"/>
    </source>
</evidence>
<comment type="similarity">
    <text evidence="1">Belongs to the guanylate kinase family.</text>
</comment>
<dbReference type="SMART" id="SM00072">
    <property type="entry name" value="GuKc"/>
    <property type="match status" value="1"/>
</dbReference>
<evidence type="ECO:0000256" key="1">
    <source>
        <dbReference type="ARBA" id="ARBA00005790"/>
    </source>
</evidence>
<dbReference type="Proteomes" id="UP000694844">
    <property type="component" value="Chromosome 3"/>
</dbReference>
<dbReference type="GO" id="GO:0004385">
    <property type="term" value="F:GMP kinase activity"/>
    <property type="evidence" value="ECO:0007669"/>
    <property type="project" value="UniProtKB-EC"/>
</dbReference>
<evidence type="ECO:0000256" key="3">
    <source>
        <dbReference type="ARBA" id="ARBA00022679"/>
    </source>
</evidence>
<dbReference type="GO" id="GO:0005829">
    <property type="term" value="C:cytosol"/>
    <property type="evidence" value="ECO:0007669"/>
    <property type="project" value="TreeGrafter"/>
</dbReference>
<dbReference type="AlphaFoldDB" id="A0A8B8DBW4"/>
<dbReference type="OrthoDB" id="6127536at2759"/>
<dbReference type="InterPro" id="IPR008144">
    <property type="entry name" value="Guanylate_kin-like_dom"/>
</dbReference>
<gene>
    <name evidence="9" type="primary">LOC111125194</name>
</gene>
<sequence>MIAFKFSRIWSRFQSHPCQGFFRNLSSLMAVQPIVISGPSGSGKSTLLTRLFKEFPNCFAFSVSHTTRKPREGEIHGKDYFFVAMEDFEKMISEGSFLEDAQFSGNRYGTSKMAVEMIQKSGKLCVLDVEVNGVKNIKQTDLNAKYIFVKPPSLEDLKKRLEGRGTESMESLQKRLDTAHEALQYAEQPGSYDHVIVNDDVDVAYDQLRKIVIDDIKSLSNGNA</sequence>
<evidence type="ECO:0000313" key="8">
    <source>
        <dbReference type="Proteomes" id="UP000694844"/>
    </source>
</evidence>
<dbReference type="RefSeq" id="XP_022324441.1">
    <property type="nucleotide sequence ID" value="XM_022468733.1"/>
</dbReference>
<dbReference type="FunFam" id="3.40.50.300:FF:000776">
    <property type="entry name" value="Guanylate kinase 2"/>
    <property type="match status" value="1"/>
</dbReference>
<keyword evidence="6" id="KW-0067">ATP-binding</keyword>
<evidence type="ECO:0000256" key="4">
    <source>
        <dbReference type="ARBA" id="ARBA00022741"/>
    </source>
</evidence>
<evidence type="ECO:0000256" key="6">
    <source>
        <dbReference type="ARBA" id="ARBA00022840"/>
    </source>
</evidence>
<keyword evidence="3" id="KW-0808">Transferase</keyword>
<dbReference type="Gene3D" id="3.40.50.300">
    <property type="entry name" value="P-loop containing nucleotide triphosphate hydrolases"/>
    <property type="match status" value="1"/>
</dbReference>
<evidence type="ECO:0000256" key="5">
    <source>
        <dbReference type="ARBA" id="ARBA00022777"/>
    </source>
</evidence>
<keyword evidence="8" id="KW-1185">Reference proteome</keyword>
<dbReference type="InterPro" id="IPR008145">
    <property type="entry name" value="GK/Ca_channel_bsu"/>
</dbReference>
<dbReference type="InterPro" id="IPR020590">
    <property type="entry name" value="Guanylate_kinase_CS"/>
</dbReference>
<dbReference type="SUPFAM" id="SSF52540">
    <property type="entry name" value="P-loop containing nucleoside triphosphate hydrolases"/>
    <property type="match status" value="1"/>
</dbReference>
<dbReference type="FunFam" id="3.30.63.10:FF:000002">
    <property type="entry name" value="Guanylate kinase 1"/>
    <property type="match status" value="1"/>
</dbReference>
<accession>A0A8B8DBW4</accession>
<evidence type="ECO:0000259" key="7">
    <source>
        <dbReference type="PROSITE" id="PS50052"/>
    </source>
</evidence>
<dbReference type="CDD" id="cd00071">
    <property type="entry name" value="GMPK"/>
    <property type="match status" value="1"/>
</dbReference>
<dbReference type="InterPro" id="IPR017665">
    <property type="entry name" value="Guanylate_kinase"/>
</dbReference>
<dbReference type="PANTHER" id="PTHR23117:SF13">
    <property type="entry name" value="GUANYLATE KINASE"/>
    <property type="match status" value="1"/>
</dbReference>
<dbReference type="GO" id="GO:0005524">
    <property type="term" value="F:ATP binding"/>
    <property type="evidence" value="ECO:0007669"/>
    <property type="project" value="UniProtKB-KW"/>
</dbReference>
<dbReference type="InterPro" id="IPR027417">
    <property type="entry name" value="P-loop_NTPase"/>
</dbReference>
<feature type="domain" description="Guanylate kinase-like" evidence="7">
    <location>
        <begin position="31"/>
        <end position="213"/>
    </location>
</feature>
<dbReference type="PROSITE" id="PS00856">
    <property type="entry name" value="GUANYLATE_KINASE_1"/>
    <property type="match status" value="1"/>
</dbReference>
<organism evidence="8 9">
    <name type="scientific">Crassostrea virginica</name>
    <name type="common">Eastern oyster</name>
    <dbReference type="NCBI Taxonomy" id="6565"/>
    <lineage>
        <taxon>Eukaryota</taxon>
        <taxon>Metazoa</taxon>
        <taxon>Spiralia</taxon>
        <taxon>Lophotrochozoa</taxon>
        <taxon>Mollusca</taxon>
        <taxon>Bivalvia</taxon>
        <taxon>Autobranchia</taxon>
        <taxon>Pteriomorphia</taxon>
        <taxon>Ostreida</taxon>
        <taxon>Ostreoidea</taxon>
        <taxon>Ostreidae</taxon>
        <taxon>Crassostrea</taxon>
    </lineage>
</organism>
<proteinExistence type="inferred from homology"/>
<dbReference type="Gene3D" id="3.30.63.10">
    <property type="entry name" value="Guanylate Kinase phosphate binding domain"/>
    <property type="match status" value="1"/>
</dbReference>